<feature type="signal peptide" evidence="1">
    <location>
        <begin position="1"/>
        <end position="19"/>
    </location>
</feature>
<comment type="caution">
    <text evidence="2">The sequence shown here is derived from an EMBL/GenBank/DDBJ whole genome shotgun (WGS) entry which is preliminary data.</text>
</comment>
<evidence type="ECO:0000256" key="1">
    <source>
        <dbReference type="SAM" id="SignalP"/>
    </source>
</evidence>
<dbReference type="InterPro" id="IPR029058">
    <property type="entry name" value="AB_hydrolase_fold"/>
</dbReference>
<dbReference type="AlphaFoldDB" id="A0A1T2L268"/>
<reference evidence="2 3" key="1">
    <citation type="submission" date="2016-11" db="EMBL/GenBank/DDBJ databases">
        <title>Mixed transmission modes and dynamic genome evolution in an obligate animal-bacterial symbiosis.</title>
        <authorList>
            <person name="Russell S.L."/>
            <person name="Corbett-Detig R.B."/>
            <person name="Cavanaugh C.M."/>
        </authorList>
    </citation>
    <scope>NUCLEOTIDE SEQUENCE [LARGE SCALE GENOMIC DNA]</scope>
    <source>
        <strain evidence="2">Sveles-Q1</strain>
    </source>
</reference>
<sequence>MRRKIIALLLLITPVTGFSAETPAAAAEPPSFETDSAKEQRWAEQIKESLLDGEAVELTAGSQKFFAIYTEEHLGAQLGGVVILHGMGTHPDWPEMIQPLRTTLPEQGWSTLSIQLPVRPNNAARKEYASLFDDAGNRIAAAIAFLQSKGIKNISLIGHSLGAAMAADYIARNKPKAIKGFVGIGMGENRKIDPRFDTPALLEHIDIPILDIYGSHDQKNVLRSVTARRLAAHRNAQVLKKSRRTSSFELSPIVASRDGSRKSGMVTYRQIEIAGADHFFSGLETHLIKRIHGWLERHTTNKNRYITVE</sequence>
<dbReference type="Proteomes" id="UP000191110">
    <property type="component" value="Unassembled WGS sequence"/>
</dbReference>
<dbReference type="EMBL" id="MPRL01000057">
    <property type="protein sequence ID" value="OOZ39208.1"/>
    <property type="molecule type" value="Genomic_DNA"/>
</dbReference>
<evidence type="ECO:0008006" key="4">
    <source>
        <dbReference type="Google" id="ProtNLM"/>
    </source>
</evidence>
<evidence type="ECO:0000313" key="3">
    <source>
        <dbReference type="Proteomes" id="UP000191110"/>
    </source>
</evidence>
<evidence type="ECO:0000313" key="2">
    <source>
        <dbReference type="EMBL" id="OOZ39208.1"/>
    </source>
</evidence>
<keyword evidence="1" id="KW-0732">Signal</keyword>
<organism evidence="2 3">
    <name type="scientific">Solemya pervernicosa gill symbiont</name>
    <dbReference type="NCBI Taxonomy" id="642797"/>
    <lineage>
        <taxon>Bacteria</taxon>
        <taxon>Pseudomonadati</taxon>
        <taxon>Pseudomonadota</taxon>
        <taxon>Gammaproteobacteria</taxon>
        <taxon>sulfur-oxidizing symbionts</taxon>
    </lineage>
</organism>
<gene>
    <name evidence="2" type="ORF">BOW53_12545</name>
</gene>
<dbReference type="InterPro" id="IPR022529">
    <property type="entry name" value="DUF3530"/>
</dbReference>
<dbReference type="Gene3D" id="3.40.50.1820">
    <property type="entry name" value="alpha/beta hydrolase"/>
    <property type="match status" value="1"/>
</dbReference>
<dbReference type="RefSeq" id="WP_078484429.1">
    <property type="nucleotide sequence ID" value="NZ_MPRL01000057.1"/>
</dbReference>
<accession>A0A1T2L268</accession>
<name>A0A1T2L268_9GAMM</name>
<feature type="chain" id="PRO_5013318316" description="AB hydrolase-1 domain-containing protein" evidence="1">
    <location>
        <begin position="20"/>
        <end position="309"/>
    </location>
</feature>
<protein>
    <recommendedName>
        <fullName evidence="4">AB hydrolase-1 domain-containing protein</fullName>
    </recommendedName>
</protein>
<proteinExistence type="predicted"/>
<dbReference type="Pfam" id="PF12048">
    <property type="entry name" value="DUF3530"/>
    <property type="match status" value="2"/>
</dbReference>
<dbReference type="SUPFAM" id="SSF53474">
    <property type="entry name" value="alpha/beta-Hydrolases"/>
    <property type="match status" value="1"/>
</dbReference>
<keyword evidence="3" id="KW-1185">Reference proteome</keyword>
<dbReference type="OrthoDB" id="9776279at2"/>